<dbReference type="InterPro" id="IPR002209">
    <property type="entry name" value="Fibroblast_GF_fam"/>
</dbReference>
<dbReference type="SUPFAM" id="SSF50353">
    <property type="entry name" value="Cytokine"/>
    <property type="match status" value="1"/>
</dbReference>
<reference evidence="4" key="3">
    <citation type="journal article" date="2014" name="Nature">
        <title>Elephant shark genome provides unique insights into gnathostome evolution.</title>
        <authorList>
            <consortium name="International Elephant Shark Genome Sequencing Consortium"/>
            <person name="Venkatesh B."/>
            <person name="Lee A.P."/>
            <person name="Ravi V."/>
            <person name="Maurya A.K."/>
            <person name="Lian M.M."/>
            <person name="Swann J.B."/>
            <person name="Ohta Y."/>
            <person name="Flajnik M.F."/>
            <person name="Sutoh Y."/>
            <person name="Kasahara M."/>
            <person name="Hoon S."/>
            <person name="Gangu V."/>
            <person name="Roy S.W."/>
            <person name="Irimia M."/>
            <person name="Korzh V."/>
            <person name="Kondrychyn I."/>
            <person name="Lim Z.W."/>
            <person name="Tay B.H."/>
            <person name="Tohari S."/>
            <person name="Kong K.W."/>
            <person name="Ho S."/>
            <person name="Lorente-Galdos B."/>
            <person name="Quilez J."/>
            <person name="Marques-Bonet T."/>
            <person name="Raney B.J."/>
            <person name="Ingham P.W."/>
            <person name="Tay A."/>
            <person name="Hillier L.W."/>
            <person name="Minx P."/>
            <person name="Boehm T."/>
            <person name="Wilson R.K."/>
            <person name="Brenner S."/>
            <person name="Warren W.C."/>
        </authorList>
    </citation>
    <scope>NUCLEOTIDE SEQUENCE [LARGE SCALE GENOMIC DNA]</scope>
</reference>
<dbReference type="Pfam" id="PF00167">
    <property type="entry name" value="FGF"/>
    <property type="match status" value="1"/>
</dbReference>
<dbReference type="CDD" id="cd23305">
    <property type="entry name" value="beta-trefoil_FGF3-like"/>
    <property type="match status" value="1"/>
</dbReference>
<reference evidence="4" key="2">
    <citation type="journal article" date="2007" name="PLoS Biol.">
        <title>Survey sequencing and comparative analysis of the elephant shark (Callorhinchus milii) genome.</title>
        <authorList>
            <person name="Venkatesh B."/>
            <person name="Kirkness E.F."/>
            <person name="Loh Y.H."/>
            <person name="Halpern A.L."/>
            <person name="Lee A.P."/>
            <person name="Johnson J."/>
            <person name="Dandona N."/>
            <person name="Viswanathan L.D."/>
            <person name="Tay A."/>
            <person name="Venter J.C."/>
            <person name="Strausberg R.L."/>
            <person name="Brenner S."/>
        </authorList>
    </citation>
    <scope>NUCLEOTIDE SEQUENCE [LARGE SCALE GENOMIC DNA]</scope>
</reference>
<proteinExistence type="inferred from homology"/>
<comment type="similarity">
    <text evidence="1 2">Belongs to the heparin-binding growth factors family.</text>
</comment>
<organism evidence="3 4">
    <name type="scientific">Callorhinchus milii</name>
    <name type="common">Ghost shark</name>
    <dbReference type="NCBI Taxonomy" id="7868"/>
    <lineage>
        <taxon>Eukaryota</taxon>
        <taxon>Metazoa</taxon>
        <taxon>Chordata</taxon>
        <taxon>Craniata</taxon>
        <taxon>Vertebrata</taxon>
        <taxon>Chondrichthyes</taxon>
        <taxon>Holocephali</taxon>
        <taxon>Chimaeriformes</taxon>
        <taxon>Callorhinchidae</taxon>
        <taxon>Callorhinchus</taxon>
    </lineage>
</organism>
<evidence type="ECO:0000313" key="4">
    <source>
        <dbReference type="Proteomes" id="UP000314986"/>
    </source>
</evidence>
<evidence type="ECO:0000313" key="3">
    <source>
        <dbReference type="Ensembl" id="ENSCMIP00000043016.1"/>
    </source>
</evidence>
<dbReference type="Gene3D" id="2.80.10.50">
    <property type="match status" value="1"/>
</dbReference>
<dbReference type="PANTHER" id="PTHR11486">
    <property type="entry name" value="FIBROBLAST GROWTH FACTOR"/>
    <property type="match status" value="1"/>
</dbReference>
<accession>A0A4W3JV61</accession>
<dbReference type="SMART" id="SM00442">
    <property type="entry name" value="FGF"/>
    <property type="match status" value="1"/>
</dbReference>
<dbReference type="PRINTS" id="PR00262">
    <property type="entry name" value="IL1HBGF"/>
</dbReference>
<dbReference type="InterPro" id="IPR008996">
    <property type="entry name" value="IL1/FGF"/>
</dbReference>
<dbReference type="GO" id="GO:0008083">
    <property type="term" value="F:growth factor activity"/>
    <property type="evidence" value="ECO:0007669"/>
    <property type="project" value="InterPro"/>
</dbReference>
<protein>
    <recommendedName>
        <fullName evidence="2">Fibroblast growth factor</fullName>
        <shortName evidence="2">FGF</shortName>
    </recommendedName>
</protein>
<dbReference type="AlphaFoldDB" id="A0A4W3JV61"/>
<dbReference type="Proteomes" id="UP000314986">
    <property type="component" value="Unassembled WGS sequence"/>
</dbReference>
<sequence length="231" mass="25734">MRLSGTERTIIFSIARHNDRPGRIIWRAGCGPWAIFCPLLLYTVRPHSQFRIKNKSKDPSALSVHTPRSVAAQRRQTVNGQVLSVLLVLLADRISHNIMKGSTNPVRQRLLYCRIGIGFHLQVLPDGTVNGVHQSVLELLSVGVGTVGVRAAGTGLFLALSPRGTLYGSKTFTKDCLFREKMEENYYTTYSSHSHPRLYIALTKRGSAKNAHKARSHHPSTHFILRLVGMS</sequence>
<dbReference type="PRINTS" id="PR00263">
    <property type="entry name" value="HBGFFGF"/>
</dbReference>
<evidence type="ECO:0000256" key="1">
    <source>
        <dbReference type="ARBA" id="ARBA00007936"/>
    </source>
</evidence>
<evidence type="ECO:0000256" key="2">
    <source>
        <dbReference type="RuleBase" id="RU049442"/>
    </source>
</evidence>
<dbReference type="Ensembl" id="ENSCMIT00000043637.1">
    <property type="protein sequence ID" value="ENSCMIP00000043016.1"/>
    <property type="gene ID" value="ENSCMIG00000017863.1"/>
</dbReference>
<reference evidence="3" key="5">
    <citation type="submission" date="2025-09" db="UniProtKB">
        <authorList>
            <consortium name="Ensembl"/>
        </authorList>
    </citation>
    <scope>IDENTIFICATION</scope>
</reference>
<dbReference type="STRING" id="7868.ENSCMIP00000043016"/>
<reference evidence="3" key="4">
    <citation type="submission" date="2025-08" db="UniProtKB">
        <authorList>
            <consortium name="Ensembl"/>
        </authorList>
    </citation>
    <scope>IDENTIFICATION</scope>
</reference>
<dbReference type="GeneTree" id="ENSGT00940000158449"/>
<dbReference type="PROSITE" id="PS00247">
    <property type="entry name" value="HBGF_FGF"/>
    <property type="match status" value="1"/>
</dbReference>
<reference evidence="4" key="1">
    <citation type="journal article" date="2006" name="Science">
        <title>Ancient noncoding elements conserved in the human genome.</title>
        <authorList>
            <person name="Venkatesh B."/>
            <person name="Kirkness E.F."/>
            <person name="Loh Y.H."/>
            <person name="Halpern A.L."/>
            <person name="Lee A.P."/>
            <person name="Johnson J."/>
            <person name="Dandona N."/>
            <person name="Viswanathan L.D."/>
            <person name="Tay A."/>
            <person name="Venter J.C."/>
            <person name="Strausberg R.L."/>
            <person name="Brenner S."/>
        </authorList>
    </citation>
    <scope>NUCLEOTIDE SEQUENCE [LARGE SCALE GENOMIC DNA]</scope>
</reference>
<name>A0A4W3JV61_CALMI</name>
<dbReference type="InParanoid" id="A0A4W3JV61"/>
<keyword evidence="4" id="KW-1185">Reference proteome</keyword>